<name>A0A0P1I0Q3_9RHOB</name>
<dbReference type="EMBL" id="CYUD01000001">
    <property type="protein sequence ID" value="CUJ83461.1"/>
    <property type="molecule type" value="Genomic_DNA"/>
</dbReference>
<accession>A0A0P1I0Q3</accession>
<gene>
    <name evidence="1" type="ORF">RUE5091_00112</name>
</gene>
<dbReference type="Proteomes" id="UP000051260">
    <property type="component" value="Unassembled WGS sequence"/>
</dbReference>
<proteinExistence type="predicted"/>
<reference evidence="2" key="1">
    <citation type="submission" date="2015-09" db="EMBL/GenBank/DDBJ databases">
        <authorList>
            <person name="Rodrigo-Torres L."/>
            <person name="Arahal D.R."/>
        </authorList>
    </citation>
    <scope>NUCLEOTIDE SEQUENCE [LARGE SCALE GENOMIC DNA]</scope>
    <source>
        <strain evidence="2">CECT 5091</strain>
    </source>
</reference>
<dbReference type="STRING" id="1715692.RUE5091_00112"/>
<keyword evidence="2" id="KW-1185">Reference proteome</keyword>
<evidence type="ECO:0000313" key="2">
    <source>
        <dbReference type="Proteomes" id="UP000051260"/>
    </source>
</evidence>
<evidence type="ECO:0000313" key="1">
    <source>
        <dbReference type="EMBL" id="CUJ83461.1"/>
    </source>
</evidence>
<dbReference type="AlphaFoldDB" id="A0A0P1I0Q3"/>
<sequence>MVLGALTEYNNLGGRVLTNLTRTRRVVFRHADGNLYRLAKNGGSKNPGYMFRPKNENRYGGQVIRTEDPLEVIEATLKEGMSVRCKPIPNGTVRFLPFAPGSLQEYEVGSEIAEALGIPETGSVEEGKVG</sequence>
<protein>
    <submittedName>
        <fullName evidence="1">Uncharacterized protein</fullName>
    </submittedName>
</protein>
<organism evidence="1 2">
    <name type="scientific">Ruegeria denitrificans</name>
    <dbReference type="NCBI Taxonomy" id="1715692"/>
    <lineage>
        <taxon>Bacteria</taxon>
        <taxon>Pseudomonadati</taxon>
        <taxon>Pseudomonadota</taxon>
        <taxon>Alphaproteobacteria</taxon>
        <taxon>Rhodobacterales</taxon>
        <taxon>Roseobacteraceae</taxon>
        <taxon>Ruegeria</taxon>
    </lineage>
</organism>